<dbReference type="EMBL" id="BAABAA010000001">
    <property type="protein sequence ID" value="GAA3545406.1"/>
    <property type="molecule type" value="Genomic_DNA"/>
</dbReference>
<keyword evidence="5" id="KW-1185">Reference proteome</keyword>
<feature type="region of interest" description="Disordered" evidence="2">
    <location>
        <begin position="598"/>
        <end position="665"/>
    </location>
</feature>
<dbReference type="Pfam" id="PF02720">
    <property type="entry name" value="DUF222"/>
    <property type="match status" value="2"/>
</dbReference>
<dbReference type="Gene3D" id="1.10.30.50">
    <property type="match status" value="1"/>
</dbReference>
<comment type="similarity">
    <text evidence="1">Belongs to the Rv1128c/1148c/1588c/1702c/1945/3466 family.</text>
</comment>
<evidence type="ECO:0000313" key="5">
    <source>
        <dbReference type="Proteomes" id="UP001501222"/>
    </source>
</evidence>
<dbReference type="SMART" id="SM00507">
    <property type="entry name" value="HNHc"/>
    <property type="match status" value="1"/>
</dbReference>
<evidence type="ECO:0000313" key="4">
    <source>
        <dbReference type="EMBL" id="GAA3545406.1"/>
    </source>
</evidence>
<evidence type="ECO:0000256" key="1">
    <source>
        <dbReference type="ARBA" id="ARBA00023450"/>
    </source>
</evidence>
<dbReference type="Pfam" id="PF01844">
    <property type="entry name" value="HNH"/>
    <property type="match status" value="1"/>
</dbReference>
<feature type="compositionally biased region" description="Low complexity" evidence="2">
    <location>
        <begin position="434"/>
        <end position="467"/>
    </location>
</feature>
<gene>
    <name evidence="4" type="ORF">GCM10022235_11420</name>
</gene>
<evidence type="ECO:0000256" key="2">
    <source>
        <dbReference type="SAM" id="MobiDB-lite"/>
    </source>
</evidence>
<comment type="caution">
    <text evidence="4">The sequence shown here is derived from an EMBL/GenBank/DDBJ whole genome shotgun (WGS) entry which is preliminary data.</text>
</comment>
<sequence>MGSSSVVGMDDRAVETMSGDELLSACDAIEATIEELLARRHRVLHRLDEIRYAEEIGAHDTARLIEKRYRLDPAEARRRVRLALALPKYPAVAAALPAPGDDLSGDTLPGDDLLDDDLSGGDLSGDDVVVLSSAQADAIVSALEKLPKRANVSVEEVDAAAGAMVQAARYMSPGDLRSMGEQVRNILDTDGPEPREDAARAREEVWVKKADDGVKFGGYLAGENAEKLQTVLQAGAKPHKTDEGEQDPRSRGKRQADALVDVFDIALASGDLPTRGGIKPHIAVTISLNDLLEAGRQATGDLTYGDGLSAGAIRRLACDAGIIPIVLGSDSQPLDVGREFRYVTNGLRNALNQRDKGCVICHAPPIYCDAHHLVSWHDGGVTSLANLVLLCRVDHNSLHDGHWTITIIDNQVHVTRPTWADPPPRNTGRKPDQPSTTPATAPAPTATTPWPPSITTADRPPAATTTAPLPPPSTTDTQPPSDTDSRALSGTGARPPSTTDTQPPSGTDSRASSAMDGRAPSGTDAQPSAVGDTSPAAREADPWSSPPFTNPTPATSDTACWARAASGETAVASPDTNPPARPGWHWSYVHDIGWINPEDAAATDPWGDHNAKSQPPIVDKLQPDCRNSDEPTPSADTTPSERLTITGRPFTGPDNADFDPWVDSA</sequence>
<organism evidence="4 5">
    <name type="scientific">Kribbella ginsengisoli</name>
    <dbReference type="NCBI Taxonomy" id="363865"/>
    <lineage>
        <taxon>Bacteria</taxon>
        <taxon>Bacillati</taxon>
        <taxon>Actinomycetota</taxon>
        <taxon>Actinomycetes</taxon>
        <taxon>Propionibacteriales</taxon>
        <taxon>Kribbellaceae</taxon>
        <taxon>Kribbella</taxon>
    </lineage>
</organism>
<name>A0ABP6W771_9ACTN</name>
<feature type="region of interest" description="Disordered" evidence="2">
    <location>
        <begin position="416"/>
        <end position="585"/>
    </location>
</feature>
<protein>
    <recommendedName>
        <fullName evidence="3">HNH nuclease domain-containing protein</fullName>
    </recommendedName>
</protein>
<dbReference type="InterPro" id="IPR003870">
    <property type="entry name" value="DUF222"/>
</dbReference>
<feature type="compositionally biased region" description="Polar residues" evidence="2">
    <location>
        <begin position="496"/>
        <end position="512"/>
    </location>
</feature>
<feature type="compositionally biased region" description="Basic and acidic residues" evidence="2">
    <location>
        <begin position="239"/>
        <end position="254"/>
    </location>
</feature>
<evidence type="ECO:0000259" key="3">
    <source>
        <dbReference type="SMART" id="SM00507"/>
    </source>
</evidence>
<dbReference type="InterPro" id="IPR002711">
    <property type="entry name" value="HNH"/>
</dbReference>
<dbReference type="CDD" id="cd00085">
    <property type="entry name" value="HNHc"/>
    <property type="match status" value="1"/>
</dbReference>
<accession>A0ABP6W771</accession>
<proteinExistence type="inferred from homology"/>
<dbReference type="InterPro" id="IPR003615">
    <property type="entry name" value="HNH_nuc"/>
</dbReference>
<feature type="domain" description="HNH nuclease" evidence="3">
    <location>
        <begin position="346"/>
        <end position="396"/>
    </location>
</feature>
<feature type="region of interest" description="Disordered" evidence="2">
    <location>
        <begin position="235"/>
        <end position="254"/>
    </location>
</feature>
<feature type="compositionally biased region" description="Polar residues" evidence="2">
    <location>
        <begin position="630"/>
        <end position="643"/>
    </location>
</feature>
<reference evidence="5" key="1">
    <citation type="journal article" date="2019" name="Int. J. Syst. Evol. Microbiol.">
        <title>The Global Catalogue of Microorganisms (GCM) 10K type strain sequencing project: providing services to taxonomists for standard genome sequencing and annotation.</title>
        <authorList>
            <consortium name="The Broad Institute Genomics Platform"/>
            <consortium name="The Broad Institute Genome Sequencing Center for Infectious Disease"/>
            <person name="Wu L."/>
            <person name="Ma J."/>
        </authorList>
    </citation>
    <scope>NUCLEOTIDE SEQUENCE [LARGE SCALE GENOMIC DNA]</scope>
    <source>
        <strain evidence="5">JCM 16928</strain>
    </source>
</reference>
<dbReference type="Proteomes" id="UP001501222">
    <property type="component" value="Unassembled WGS sequence"/>
</dbReference>